<keyword evidence="1" id="KW-0548">Nucleotidyltransferase</keyword>
<dbReference type="GO" id="GO:0016779">
    <property type="term" value="F:nucleotidyltransferase activity"/>
    <property type="evidence" value="ECO:0007669"/>
    <property type="project" value="UniProtKB-KW"/>
</dbReference>
<protein>
    <submittedName>
        <fullName evidence="1">Cytidylyltransferase</fullName>
        <ecNumber evidence="1">2.7.7.-</ecNumber>
    </submittedName>
</protein>
<accession>A0A0E2BH40</accession>
<dbReference type="GO" id="GO:0005829">
    <property type="term" value="C:cytosol"/>
    <property type="evidence" value="ECO:0007669"/>
    <property type="project" value="TreeGrafter"/>
</dbReference>
<gene>
    <name evidence="1" type="ORF">LEP1GSC179_1573</name>
</gene>
<dbReference type="Pfam" id="PF02348">
    <property type="entry name" value="CTP_transf_3"/>
    <property type="match status" value="1"/>
</dbReference>
<name>A0A0E2BH40_9LEPT</name>
<dbReference type="EC" id="2.7.7.-" evidence="1"/>
<dbReference type="CDD" id="cd02518">
    <property type="entry name" value="GT2_SpsF"/>
    <property type="match status" value="1"/>
</dbReference>
<keyword evidence="2" id="KW-1185">Reference proteome</keyword>
<dbReference type="RefSeq" id="WP_004476527.1">
    <property type="nucleotide sequence ID" value="NZ_AHON02000027.1"/>
</dbReference>
<comment type="caution">
    <text evidence="1">The sequence shown here is derived from an EMBL/GenBank/DDBJ whole genome shotgun (WGS) entry which is preliminary data.</text>
</comment>
<dbReference type="PANTHER" id="PTHR42866">
    <property type="entry name" value="3-DEOXY-MANNO-OCTULOSONATE CYTIDYLYLTRANSFERASE"/>
    <property type="match status" value="1"/>
</dbReference>
<dbReference type="Proteomes" id="UP000006329">
    <property type="component" value="Unassembled WGS sequence"/>
</dbReference>
<dbReference type="AlphaFoldDB" id="A0A0E2BH40"/>
<evidence type="ECO:0000313" key="2">
    <source>
        <dbReference type="Proteomes" id="UP000006329"/>
    </source>
</evidence>
<evidence type="ECO:0000313" key="1">
    <source>
        <dbReference type="EMBL" id="EKO34713.1"/>
    </source>
</evidence>
<dbReference type="EMBL" id="AHON02000027">
    <property type="protein sequence ID" value="EKO34713.1"/>
    <property type="molecule type" value="Genomic_DNA"/>
</dbReference>
<dbReference type="SUPFAM" id="SSF53448">
    <property type="entry name" value="Nucleotide-diphospho-sugar transferases"/>
    <property type="match status" value="1"/>
</dbReference>
<dbReference type="Gene3D" id="3.90.550.10">
    <property type="entry name" value="Spore Coat Polysaccharide Biosynthesis Protein SpsA, Chain A"/>
    <property type="match status" value="1"/>
</dbReference>
<dbReference type="InterPro" id="IPR029044">
    <property type="entry name" value="Nucleotide-diphossugar_trans"/>
</dbReference>
<reference evidence="1" key="1">
    <citation type="submission" date="2012-10" db="EMBL/GenBank/DDBJ databases">
        <authorList>
            <person name="Harkins D.M."/>
            <person name="Durkin A.S."/>
            <person name="Brinkac L.M."/>
            <person name="Haft D.H."/>
            <person name="Selengut J.D."/>
            <person name="Sanka R."/>
            <person name="DePew J."/>
            <person name="Purushe J."/>
            <person name="Matthias M.A."/>
            <person name="Vinetz J.M."/>
            <person name="Sutton G.G."/>
            <person name="Nierman W.C."/>
            <person name="Fouts D.E."/>
        </authorList>
    </citation>
    <scope>NUCLEOTIDE SEQUENCE [LARGE SCALE GENOMIC DNA]</scope>
    <source>
        <strain evidence="1">MOR084</strain>
    </source>
</reference>
<keyword evidence="1" id="KW-0808">Transferase</keyword>
<dbReference type="InterPro" id="IPR003329">
    <property type="entry name" value="Cytidylyl_trans"/>
</dbReference>
<dbReference type="PANTHER" id="PTHR42866:SF1">
    <property type="entry name" value="SPORE COAT POLYSACCHARIDE BIOSYNTHESIS PROTEIN SPSF"/>
    <property type="match status" value="1"/>
</dbReference>
<organism evidence="1 2">
    <name type="scientific">Leptospira santarosai str. MOR084</name>
    <dbReference type="NCBI Taxonomy" id="1049984"/>
    <lineage>
        <taxon>Bacteria</taxon>
        <taxon>Pseudomonadati</taxon>
        <taxon>Spirochaetota</taxon>
        <taxon>Spirochaetia</taxon>
        <taxon>Leptospirales</taxon>
        <taxon>Leptospiraceae</taxon>
        <taxon>Leptospira</taxon>
    </lineage>
</organism>
<sequence length="242" mass="28152">MKVGILIQARMGSTRLPGKISLPFGDTTILGFMLERLKFSKFQENIIVLTTEEDIDDTTEEIAKKNGVRVFRGSTNDLIQRYLKAAKLHNLDIIVRLTGDCPLIDSKILDLMVDLFLYNHGRIEFLTNCFQRTFARGMDIEIFTLSLLEKLDSICHLPYEREHIVPYVEENTGKFKFFEYPNERDDSKYRLTIDTKDDYETLKSSISFFSSKEFSYVDLIEIIKKNPSIIQNQTVHHKAYTE</sequence>
<proteinExistence type="predicted"/>